<dbReference type="InterPro" id="IPR043502">
    <property type="entry name" value="DNA/RNA_pol_sf"/>
</dbReference>
<dbReference type="Gene3D" id="3.10.10.10">
    <property type="entry name" value="HIV Type 1 Reverse Transcriptase, subunit A, domain 1"/>
    <property type="match status" value="1"/>
</dbReference>
<proteinExistence type="predicted"/>
<name>A0A1Y1IP50_KLENI</name>
<dbReference type="SUPFAM" id="SSF56672">
    <property type="entry name" value="DNA/RNA polymerases"/>
    <property type="match status" value="1"/>
</dbReference>
<feature type="region of interest" description="Disordered" evidence="1">
    <location>
        <begin position="82"/>
        <end position="106"/>
    </location>
</feature>
<feature type="region of interest" description="Disordered" evidence="1">
    <location>
        <begin position="1"/>
        <end position="58"/>
    </location>
</feature>
<evidence type="ECO:0008006" key="4">
    <source>
        <dbReference type="Google" id="ProtNLM"/>
    </source>
</evidence>
<reference evidence="2 3" key="1">
    <citation type="journal article" date="2014" name="Nat. Commun.">
        <title>Klebsormidium flaccidum genome reveals primary factors for plant terrestrial adaptation.</title>
        <authorList>
            <person name="Hori K."/>
            <person name="Maruyama F."/>
            <person name="Fujisawa T."/>
            <person name="Togashi T."/>
            <person name="Yamamoto N."/>
            <person name="Seo M."/>
            <person name="Sato S."/>
            <person name="Yamada T."/>
            <person name="Mori H."/>
            <person name="Tajima N."/>
            <person name="Moriyama T."/>
            <person name="Ikeuchi M."/>
            <person name="Watanabe M."/>
            <person name="Wada H."/>
            <person name="Kobayashi K."/>
            <person name="Saito M."/>
            <person name="Masuda T."/>
            <person name="Sasaki-Sekimoto Y."/>
            <person name="Mashiguchi K."/>
            <person name="Awai K."/>
            <person name="Shimojima M."/>
            <person name="Masuda S."/>
            <person name="Iwai M."/>
            <person name="Nobusawa T."/>
            <person name="Narise T."/>
            <person name="Kondo S."/>
            <person name="Saito H."/>
            <person name="Sato R."/>
            <person name="Murakawa M."/>
            <person name="Ihara Y."/>
            <person name="Oshima-Yamada Y."/>
            <person name="Ohtaka K."/>
            <person name="Satoh M."/>
            <person name="Sonobe K."/>
            <person name="Ishii M."/>
            <person name="Ohtani R."/>
            <person name="Kanamori-Sato M."/>
            <person name="Honoki R."/>
            <person name="Miyazaki D."/>
            <person name="Mochizuki H."/>
            <person name="Umetsu J."/>
            <person name="Higashi K."/>
            <person name="Shibata D."/>
            <person name="Kamiya Y."/>
            <person name="Sato N."/>
            <person name="Nakamura Y."/>
            <person name="Tabata S."/>
            <person name="Ida S."/>
            <person name="Kurokawa K."/>
            <person name="Ohta H."/>
        </authorList>
    </citation>
    <scope>NUCLEOTIDE SEQUENCE [LARGE SCALE GENOMIC DNA]</scope>
    <source>
        <strain evidence="2 3">NIES-2285</strain>
    </source>
</reference>
<dbReference type="Proteomes" id="UP000054558">
    <property type="component" value="Unassembled WGS sequence"/>
</dbReference>
<gene>
    <name evidence="2" type="ORF">KFL_008720060</name>
</gene>
<evidence type="ECO:0000313" key="3">
    <source>
        <dbReference type="Proteomes" id="UP000054558"/>
    </source>
</evidence>
<organism evidence="2 3">
    <name type="scientific">Klebsormidium nitens</name>
    <name type="common">Green alga</name>
    <name type="synonym">Ulothrix nitens</name>
    <dbReference type="NCBI Taxonomy" id="105231"/>
    <lineage>
        <taxon>Eukaryota</taxon>
        <taxon>Viridiplantae</taxon>
        <taxon>Streptophyta</taxon>
        <taxon>Klebsormidiophyceae</taxon>
        <taxon>Klebsormidiales</taxon>
        <taxon>Klebsormidiaceae</taxon>
        <taxon>Klebsormidium</taxon>
    </lineage>
</organism>
<dbReference type="EMBL" id="DF237821">
    <property type="protein sequence ID" value="GAQ91872.1"/>
    <property type="molecule type" value="Genomic_DNA"/>
</dbReference>
<dbReference type="AlphaFoldDB" id="A0A1Y1IP50"/>
<dbReference type="Gene3D" id="3.30.70.270">
    <property type="match status" value="1"/>
</dbReference>
<accession>A0A1Y1IP50</accession>
<keyword evidence="3" id="KW-1185">Reference proteome</keyword>
<feature type="non-terminal residue" evidence="2">
    <location>
        <position position="271"/>
    </location>
</feature>
<sequence length="271" mass="30437">MHLHGRNGFKTSSGGENIPRGKETQRKRGAREAQGGGRRVFAEEGAGAQEEAVETEGLSSLALGGQEVGPEWLEAVPAAAVGPNSKEKGAEHLRRTRKSHSSGDRAEQIWPGLSEAQRERVVELLEAFRSIFAWTIYDLSDTSIEGVEFEVEFTDDKPIFAPRRRFSQYEHELLKPYCDEREAAKLITRLQLPTGGKEPNCAPTVIARKKDAEGNWTERRICKDYRAGTTTRRCWTSTPCRWRTSCLTTWGGAIFSTLDLRMGYHQILNRD</sequence>
<protein>
    <recommendedName>
        <fullName evidence="4">Reverse transcriptase domain-containing protein</fullName>
    </recommendedName>
</protein>
<dbReference type="InterPro" id="IPR043128">
    <property type="entry name" value="Rev_trsase/Diguanyl_cyclase"/>
</dbReference>
<evidence type="ECO:0000256" key="1">
    <source>
        <dbReference type="SAM" id="MobiDB-lite"/>
    </source>
</evidence>
<evidence type="ECO:0000313" key="2">
    <source>
        <dbReference type="EMBL" id="GAQ91872.1"/>
    </source>
</evidence>